<dbReference type="PANTHER" id="PTHR43248:SF29">
    <property type="entry name" value="TRIPEPTIDYL AMINOPEPTIDASE"/>
    <property type="match status" value="1"/>
</dbReference>
<name>A0A6J6C3M0_9ZZZZ</name>
<dbReference type="Pfam" id="PF00561">
    <property type="entry name" value="Abhydrolase_1"/>
    <property type="match status" value="1"/>
</dbReference>
<comment type="similarity">
    <text evidence="1">Belongs to the peptidase S33 family.</text>
</comment>
<dbReference type="AlphaFoldDB" id="A0A6J6C3M0"/>
<organism evidence="5">
    <name type="scientific">freshwater metagenome</name>
    <dbReference type="NCBI Taxonomy" id="449393"/>
    <lineage>
        <taxon>unclassified sequences</taxon>
        <taxon>metagenomes</taxon>
        <taxon>ecological metagenomes</taxon>
    </lineage>
</organism>
<protein>
    <submittedName>
        <fullName evidence="5">Unannotated protein</fullName>
    </submittedName>
</protein>
<dbReference type="InterPro" id="IPR029058">
    <property type="entry name" value="AB_hydrolase_fold"/>
</dbReference>
<dbReference type="EMBL" id="CAEZST010000008">
    <property type="protein sequence ID" value="CAB4545941.1"/>
    <property type="molecule type" value="Genomic_DNA"/>
</dbReference>
<evidence type="ECO:0000259" key="4">
    <source>
        <dbReference type="Pfam" id="PF00561"/>
    </source>
</evidence>
<proteinExistence type="inferred from homology"/>
<evidence type="ECO:0000313" key="5">
    <source>
        <dbReference type="EMBL" id="CAB4545941.1"/>
    </source>
</evidence>
<keyword evidence="3" id="KW-0378">Hydrolase</keyword>
<keyword evidence="2" id="KW-0732">Signal</keyword>
<dbReference type="PROSITE" id="PS51257">
    <property type="entry name" value="PROKAR_LIPOPROTEIN"/>
    <property type="match status" value="1"/>
</dbReference>
<evidence type="ECO:0000256" key="3">
    <source>
        <dbReference type="ARBA" id="ARBA00022801"/>
    </source>
</evidence>
<dbReference type="InterPro" id="IPR000073">
    <property type="entry name" value="AB_hydrolase_1"/>
</dbReference>
<dbReference type="Gene3D" id="3.40.50.1820">
    <property type="entry name" value="alpha/beta hydrolase"/>
    <property type="match status" value="1"/>
</dbReference>
<dbReference type="GO" id="GO:0016787">
    <property type="term" value="F:hydrolase activity"/>
    <property type="evidence" value="ECO:0007669"/>
    <property type="project" value="UniProtKB-KW"/>
</dbReference>
<dbReference type="InterPro" id="IPR051601">
    <property type="entry name" value="Serine_prot/Carboxylest_S33"/>
</dbReference>
<evidence type="ECO:0000256" key="1">
    <source>
        <dbReference type="ARBA" id="ARBA00010088"/>
    </source>
</evidence>
<feature type="domain" description="AB hydrolase-1" evidence="4">
    <location>
        <begin position="80"/>
        <end position="459"/>
    </location>
</feature>
<gene>
    <name evidence="5" type="ORF">UFOPK1503_00636</name>
</gene>
<sequence length="488" mass="52771">MRLRALLLASVLALTGCASLDGAAPAPTPTTAIEEQTLDWSECNETFECAKIFAPLDWLAETGEFVQIQLMRKSGTEGLPVMLVNPGGPGSTTTKWLRDGYETVGSNYLRENFQVVAFDPRGVGESTAVTCTDEALKDDLLYGQSDLEYGSEEDIQYSKDLMQAFAESCQETGPSPAYFNTQQTARDMDLIRQLFNQDLLNYLGFSYGTELGATYAALFPDRVGKFILDGASDPFADSGTQLLAQVKGFDKALRAYLAACLTQPTCPFSGDVDSAMNVIASFLKARETVPLPTESERTLGIQPAIAGLIITLYSDQSWQYLSQAFEAAFNGDGSIFLLLADFYNDRNPDGGYLTNINEANYAIACADRAAQPHRVDVGADILEASIVFGRYFSYPDVSCTGWPLGIGMIELNYEVELANQPMVIGTTGDPATPYEQAVALAELLDAKLLTLRGEGHTAYGSNGCVNSLVDAYLEGTDLGSGNLNCLQR</sequence>
<accession>A0A6J6C3M0</accession>
<dbReference type="PANTHER" id="PTHR43248">
    <property type="entry name" value="2-SUCCINYL-6-HYDROXY-2,4-CYCLOHEXADIENE-1-CARBOXYLATE SYNTHASE"/>
    <property type="match status" value="1"/>
</dbReference>
<dbReference type="SUPFAM" id="SSF53474">
    <property type="entry name" value="alpha/beta-Hydrolases"/>
    <property type="match status" value="1"/>
</dbReference>
<evidence type="ECO:0000256" key="2">
    <source>
        <dbReference type="ARBA" id="ARBA00022729"/>
    </source>
</evidence>
<reference evidence="5" key="1">
    <citation type="submission" date="2020-05" db="EMBL/GenBank/DDBJ databases">
        <authorList>
            <person name="Chiriac C."/>
            <person name="Salcher M."/>
            <person name="Ghai R."/>
            <person name="Kavagutti S V."/>
        </authorList>
    </citation>
    <scope>NUCLEOTIDE SEQUENCE</scope>
</reference>